<evidence type="ECO:0008006" key="3">
    <source>
        <dbReference type="Google" id="ProtNLM"/>
    </source>
</evidence>
<evidence type="ECO:0000313" key="1">
    <source>
        <dbReference type="EMBL" id="MFC2926785.1"/>
    </source>
</evidence>
<proteinExistence type="predicted"/>
<dbReference type="EMBL" id="JBHRSV010000026">
    <property type="protein sequence ID" value="MFC2926785.1"/>
    <property type="molecule type" value="Genomic_DNA"/>
</dbReference>
<protein>
    <recommendedName>
        <fullName evidence="3">Short-chain dehydrogenase</fullName>
    </recommendedName>
</protein>
<sequence>MADKIALVTGAGKRLGAERAGPMPGFAATVQRARQTLQPSEAS</sequence>
<comment type="caution">
    <text evidence="1">The sequence shown here is derived from an EMBL/GenBank/DDBJ whole genome shotgun (WGS) entry which is preliminary data.</text>
</comment>
<reference evidence="2" key="1">
    <citation type="journal article" date="2019" name="Int. J. Syst. Evol. Microbiol.">
        <title>The Global Catalogue of Microorganisms (GCM) 10K type strain sequencing project: providing services to taxonomists for standard genome sequencing and annotation.</title>
        <authorList>
            <consortium name="The Broad Institute Genomics Platform"/>
            <consortium name="The Broad Institute Genome Sequencing Center for Infectious Disease"/>
            <person name="Wu L."/>
            <person name="Ma J."/>
        </authorList>
    </citation>
    <scope>NUCLEOTIDE SEQUENCE [LARGE SCALE GENOMIC DNA]</scope>
    <source>
        <strain evidence="2">KCTC 52487</strain>
    </source>
</reference>
<evidence type="ECO:0000313" key="2">
    <source>
        <dbReference type="Proteomes" id="UP001595379"/>
    </source>
</evidence>
<keyword evidence="2" id="KW-1185">Reference proteome</keyword>
<accession>A0ABV6ZZ84</accession>
<name>A0ABV6ZZ84_9PROT</name>
<gene>
    <name evidence="1" type="ORF">ACFOOR_11770</name>
</gene>
<dbReference type="RefSeq" id="WP_343165113.1">
    <property type="nucleotide sequence ID" value="NZ_JBHRSV010000026.1"/>
</dbReference>
<organism evidence="1 2">
    <name type="scientific">Hyphobacterium vulgare</name>
    <dbReference type="NCBI Taxonomy" id="1736751"/>
    <lineage>
        <taxon>Bacteria</taxon>
        <taxon>Pseudomonadati</taxon>
        <taxon>Pseudomonadota</taxon>
        <taxon>Alphaproteobacteria</taxon>
        <taxon>Maricaulales</taxon>
        <taxon>Maricaulaceae</taxon>
        <taxon>Hyphobacterium</taxon>
    </lineage>
</organism>
<dbReference type="Proteomes" id="UP001595379">
    <property type="component" value="Unassembled WGS sequence"/>
</dbReference>